<keyword evidence="2" id="KW-0496">Mitochondrion</keyword>
<dbReference type="GO" id="GO:0034551">
    <property type="term" value="P:mitochondrial respiratory chain complex III assembly"/>
    <property type="evidence" value="ECO:0007669"/>
    <property type="project" value="InterPro"/>
</dbReference>
<dbReference type="RefSeq" id="XP_002183053.1">
    <property type="nucleotide sequence ID" value="XM_002183017.1"/>
</dbReference>
<dbReference type="InterPro" id="IPR050435">
    <property type="entry name" value="MZM1/LYRM7"/>
</dbReference>
<evidence type="ECO:0000256" key="2">
    <source>
        <dbReference type="ARBA" id="ARBA00023128"/>
    </source>
</evidence>
<keyword evidence="3" id="KW-0143">Chaperone</keyword>
<evidence type="ECO:0000256" key="1">
    <source>
        <dbReference type="ARBA" id="ARBA00004305"/>
    </source>
</evidence>
<dbReference type="EMBL" id="CM000620">
    <property type="protein sequence ID" value="EEC45271.1"/>
    <property type="molecule type" value="Genomic_DNA"/>
</dbReference>
<evidence type="ECO:0000256" key="3">
    <source>
        <dbReference type="ARBA" id="ARBA00023186"/>
    </source>
</evidence>
<dbReference type="PANTHER" id="PTHR46749">
    <property type="entry name" value="COMPLEX III ASSEMBLY FACTOR LYRM7"/>
    <property type="match status" value="1"/>
</dbReference>
<dbReference type="Proteomes" id="UP000000759">
    <property type="component" value="Chromosome 18"/>
</dbReference>
<dbReference type="OrthoDB" id="529194at2759"/>
<dbReference type="CDD" id="cd20267">
    <property type="entry name" value="Complex1_LYR_LYRM7"/>
    <property type="match status" value="1"/>
</dbReference>
<comment type="subcellular location">
    <subcellularLocation>
        <location evidence="1">Mitochondrion matrix</location>
    </subcellularLocation>
</comment>
<dbReference type="GeneID" id="7194732"/>
<dbReference type="PaxDb" id="2850-Phatr39057"/>
<dbReference type="InParanoid" id="B7G7P8"/>
<dbReference type="KEGG" id="pti:PHATRDRAFT_39057"/>
<dbReference type="OMA" id="EAMLRTK"/>
<accession>B7G7P8</accession>
<dbReference type="PANTHER" id="PTHR46749:SF1">
    <property type="entry name" value="COMPLEX III ASSEMBLY FACTOR LYRM7"/>
    <property type="match status" value="1"/>
</dbReference>
<reference evidence="5" key="2">
    <citation type="submission" date="2008-08" db="EMBL/GenBank/DDBJ databases">
        <authorList>
            <consortium name="Diatom Consortium"/>
            <person name="Grigoriev I."/>
            <person name="Grimwood J."/>
            <person name="Kuo A."/>
            <person name="Otillar R.P."/>
            <person name="Salamov A."/>
            <person name="Detter J.C."/>
            <person name="Lindquist E."/>
            <person name="Shapiro H."/>
            <person name="Lucas S."/>
            <person name="Glavina del Rio T."/>
            <person name="Pitluck S."/>
            <person name="Rokhsar D."/>
            <person name="Bowler C."/>
        </authorList>
    </citation>
    <scope>GENOME REANNOTATION</scope>
    <source>
        <strain evidence="5">CCAP 1055/1</strain>
    </source>
</reference>
<dbReference type="STRING" id="556484.B7G7P8"/>
<dbReference type="AlphaFoldDB" id="B7G7P8"/>
<gene>
    <name evidence="4" type="ORF">PHATRDRAFT_39057</name>
</gene>
<dbReference type="GO" id="GO:0005759">
    <property type="term" value="C:mitochondrial matrix"/>
    <property type="evidence" value="ECO:0007669"/>
    <property type="project" value="UniProtKB-SubCell"/>
</dbReference>
<reference evidence="4 5" key="1">
    <citation type="journal article" date="2008" name="Nature">
        <title>The Phaeodactylum genome reveals the evolutionary history of diatom genomes.</title>
        <authorList>
            <person name="Bowler C."/>
            <person name="Allen A.E."/>
            <person name="Badger J.H."/>
            <person name="Grimwood J."/>
            <person name="Jabbari K."/>
            <person name="Kuo A."/>
            <person name="Maheswari U."/>
            <person name="Martens C."/>
            <person name="Maumus F."/>
            <person name="Otillar R.P."/>
            <person name="Rayko E."/>
            <person name="Salamov A."/>
            <person name="Vandepoele K."/>
            <person name="Beszteri B."/>
            <person name="Gruber A."/>
            <person name="Heijde M."/>
            <person name="Katinka M."/>
            <person name="Mock T."/>
            <person name="Valentin K."/>
            <person name="Verret F."/>
            <person name="Berges J.A."/>
            <person name="Brownlee C."/>
            <person name="Cadoret J.P."/>
            <person name="Chiovitti A."/>
            <person name="Choi C.J."/>
            <person name="Coesel S."/>
            <person name="De Martino A."/>
            <person name="Detter J.C."/>
            <person name="Durkin C."/>
            <person name="Falciatore A."/>
            <person name="Fournet J."/>
            <person name="Haruta M."/>
            <person name="Huysman M.J."/>
            <person name="Jenkins B.D."/>
            <person name="Jiroutova K."/>
            <person name="Jorgensen R.E."/>
            <person name="Joubert Y."/>
            <person name="Kaplan A."/>
            <person name="Kroger N."/>
            <person name="Kroth P.G."/>
            <person name="La Roche J."/>
            <person name="Lindquist E."/>
            <person name="Lommer M."/>
            <person name="Martin-Jezequel V."/>
            <person name="Lopez P.J."/>
            <person name="Lucas S."/>
            <person name="Mangogna M."/>
            <person name="McGinnis K."/>
            <person name="Medlin L.K."/>
            <person name="Montsant A."/>
            <person name="Oudot-Le Secq M.P."/>
            <person name="Napoli C."/>
            <person name="Obornik M."/>
            <person name="Parker M.S."/>
            <person name="Petit J.L."/>
            <person name="Porcel B.M."/>
            <person name="Poulsen N."/>
            <person name="Robison M."/>
            <person name="Rychlewski L."/>
            <person name="Rynearson T.A."/>
            <person name="Schmutz J."/>
            <person name="Shapiro H."/>
            <person name="Siaut M."/>
            <person name="Stanley M."/>
            <person name="Sussman M.R."/>
            <person name="Taylor A.R."/>
            <person name="Vardi A."/>
            <person name="von Dassow P."/>
            <person name="Vyverman W."/>
            <person name="Willis A."/>
            <person name="Wyrwicz L.S."/>
            <person name="Rokhsar D.S."/>
            <person name="Weissenbach J."/>
            <person name="Armbrust E.V."/>
            <person name="Green B.R."/>
            <person name="Van de Peer Y."/>
            <person name="Grigoriev I.V."/>
        </authorList>
    </citation>
    <scope>NUCLEOTIDE SEQUENCE [LARGE SCALE GENOMIC DNA]</scope>
    <source>
        <strain evidence="4 5">CCAP 1055/1</strain>
    </source>
</reference>
<dbReference type="InterPro" id="IPR045298">
    <property type="entry name" value="Complex1_LYR_LYRM7"/>
</dbReference>
<name>B7G7P8_PHATC</name>
<protein>
    <submittedName>
        <fullName evidence="4">Uncharacterized protein</fullName>
    </submittedName>
</protein>
<dbReference type="GO" id="GO:0044183">
    <property type="term" value="F:protein folding chaperone"/>
    <property type="evidence" value="ECO:0007669"/>
    <property type="project" value="TreeGrafter"/>
</dbReference>
<dbReference type="HOGENOM" id="CLU_2008374_0_0_1"/>
<evidence type="ECO:0000313" key="4">
    <source>
        <dbReference type="EMBL" id="EEC45271.1"/>
    </source>
</evidence>
<sequence>MSAQARVFSGYRRLFRARRNLFEGDVQAMKESRVAIKQEFVKNRGAVIAGEQFEGLLTMVDEAEDMLRHGIARGNLNPGTGNYEIKIKPEHVEGVEHSNMEPITADVVSKMERPMVETTCQSKK</sequence>
<evidence type="ECO:0000313" key="5">
    <source>
        <dbReference type="Proteomes" id="UP000000759"/>
    </source>
</evidence>
<keyword evidence="5" id="KW-1185">Reference proteome</keyword>
<dbReference type="eggNOG" id="ENOG502T9ZB">
    <property type="taxonomic scope" value="Eukaryota"/>
</dbReference>
<proteinExistence type="predicted"/>
<organism evidence="4 5">
    <name type="scientific">Phaeodactylum tricornutum (strain CCAP 1055/1)</name>
    <dbReference type="NCBI Taxonomy" id="556484"/>
    <lineage>
        <taxon>Eukaryota</taxon>
        <taxon>Sar</taxon>
        <taxon>Stramenopiles</taxon>
        <taxon>Ochrophyta</taxon>
        <taxon>Bacillariophyta</taxon>
        <taxon>Bacillariophyceae</taxon>
        <taxon>Bacillariophycidae</taxon>
        <taxon>Naviculales</taxon>
        <taxon>Phaeodactylaceae</taxon>
        <taxon>Phaeodactylum</taxon>
    </lineage>
</organism>